<evidence type="ECO:0000313" key="2">
    <source>
        <dbReference type="EMBL" id="TBE72413.1"/>
    </source>
</evidence>
<feature type="transmembrane region" description="Helical" evidence="1">
    <location>
        <begin position="39"/>
        <end position="58"/>
    </location>
</feature>
<reference evidence="2 3" key="1">
    <citation type="submission" date="2019-02" db="EMBL/GenBank/DDBJ databases">
        <title>The genomic architecture of introgression among sibling species of bacteria.</title>
        <authorList>
            <person name="Cavassim M.I.A."/>
            <person name="Moeskjaer S."/>
            <person name="Moslemi C."/>
            <person name="Fields B."/>
            <person name="Bachmann A."/>
            <person name="Vilhjalmsson B."/>
            <person name="Schierup M.H."/>
            <person name="Young J.P.W."/>
            <person name="Andersen S.U."/>
        </authorList>
    </citation>
    <scope>NUCLEOTIDE SEQUENCE [LARGE SCALE GENOMIC DNA]</scope>
    <source>
        <strain evidence="2 3">SM51</strain>
    </source>
</reference>
<gene>
    <name evidence="2" type="ORF">ELH03_17415</name>
</gene>
<organism evidence="2 3">
    <name type="scientific">Rhizobium beringeri</name>
    <dbReference type="NCBI Taxonomy" id="3019934"/>
    <lineage>
        <taxon>Bacteria</taxon>
        <taxon>Pseudomonadati</taxon>
        <taxon>Pseudomonadota</taxon>
        <taxon>Alphaproteobacteria</taxon>
        <taxon>Hyphomicrobiales</taxon>
        <taxon>Rhizobiaceae</taxon>
        <taxon>Rhizobium/Agrobacterium group</taxon>
        <taxon>Rhizobium</taxon>
    </lineage>
</organism>
<feature type="transmembrane region" description="Helical" evidence="1">
    <location>
        <begin position="12"/>
        <end position="33"/>
    </location>
</feature>
<dbReference type="Proteomes" id="UP000291302">
    <property type="component" value="Unassembled WGS sequence"/>
</dbReference>
<comment type="caution">
    <text evidence="2">The sequence shown here is derived from an EMBL/GenBank/DDBJ whole genome shotgun (WGS) entry which is preliminary data.</text>
</comment>
<protein>
    <submittedName>
        <fullName evidence="2">Uncharacterized protein</fullName>
    </submittedName>
</protein>
<proteinExistence type="predicted"/>
<keyword evidence="1" id="KW-0812">Transmembrane</keyword>
<keyword evidence="1" id="KW-0472">Membrane</keyword>
<evidence type="ECO:0000256" key="1">
    <source>
        <dbReference type="SAM" id="Phobius"/>
    </source>
</evidence>
<dbReference type="RefSeq" id="WP_130806721.1">
    <property type="nucleotide sequence ID" value="NZ_SILG01000001.1"/>
</dbReference>
<sequence>MRLVKNKRRVLTWSLALWPVYLAGLLGILPYIVPFLDGWLPRWLIISILALSPFGRVIEQRNLKENDDGSES</sequence>
<dbReference type="EMBL" id="SILG01000001">
    <property type="protein sequence ID" value="TBE72413.1"/>
    <property type="molecule type" value="Genomic_DNA"/>
</dbReference>
<keyword evidence="1" id="KW-1133">Transmembrane helix</keyword>
<keyword evidence="3" id="KW-1185">Reference proteome</keyword>
<name>A0ABY1XXP4_9HYPH</name>
<accession>A0ABY1XXP4</accession>
<evidence type="ECO:0000313" key="3">
    <source>
        <dbReference type="Proteomes" id="UP000291302"/>
    </source>
</evidence>